<comment type="caution">
    <text evidence="2">The sequence shown here is derived from an EMBL/GenBank/DDBJ whole genome shotgun (WGS) entry which is preliminary data.</text>
</comment>
<dbReference type="InterPro" id="IPR036653">
    <property type="entry name" value="CinA-like_C"/>
</dbReference>
<dbReference type="InterPro" id="IPR008136">
    <property type="entry name" value="CinA_C"/>
</dbReference>
<keyword evidence="3" id="KW-1185">Reference proteome</keyword>
<protein>
    <submittedName>
        <fullName evidence="2">CinA family protein</fullName>
    </submittedName>
</protein>
<evidence type="ECO:0000313" key="3">
    <source>
        <dbReference type="Proteomes" id="UP001615550"/>
    </source>
</evidence>
<dbReference type="Gene3D" id="3.90.950.20">
    <property type="entry name" value="CinA-like"/>
    <property type="match status" value="1"/>
</dbReference>
<organism evidence="2 3">
    <name type="scientific">Legionella lytica</name>
    <dbReference type="NCBI Taxonomy" id="96232"/>
    <lineage>
        <taxon>Bacteria</taxon>
        <taxon>Pseudomonadati</taxon>
        <taxon>Pseudomonadota</taxon>
        <taxon>Gammaproteobacteria</taxon>
        <taxon>Legionellales</taxon>
        <taxon>Legionellaceae</taxon>
        <taxon>Legionella</taxon>
    </lineage>
</organism>
<proteinExistence type="predicted"/>
<dbReference type="RefSeq" id="WP_400188770.1">
    <property type="nucleotide sequence ID" value="NZ_JBGORX010000011.1"/>
</dbReference>
<sequence length="166" mass="18364">MDDKQISDLINYLKNHELTLATAESCTAGEIISTLANHGNCGDCIYMGYLVYSSKAKQKHLGVKEETIKKYSLTSEEVAKEMALGVFQNEEVNFAIATTGIIGDESMDGIKPGTVCFSWGFKISNKLTLFSETQLFKGTSSERCKNAVFYALSKVKSYHQQAHQVI</sequence>
<dbReference type="NCBIfam" id="TIGR00199">
    <property type="entry name" value="PncC_domain"/>
    <property type="match status" value="1"/>
</dbReference>
<name>A0ABW8DB62_9GAMM</name>
<reference evidence="2 3" key="1">
    <citation type="submission" date="2024-08" db="EMBL/GenBank/DDBJ databases">
        <title>Draft Genome Sequence of Legionella lytica strain DSB2004, Isolated From a Fire Sprinkler System.</title>
        <authorList>
            <person name="Everhart A.D."/>
            <person name="Kidane D.T."/>
            <person name="Farone A.L."/>
            <person name="Farone M.B."/>
        </authorList>
    </citation>
    <scope>NUCLEOTIDE SEQUENCE [LARGE SCALE GENOMIC DNA]</scope>
    <source>
        <strain evidence="2 3">DSB2004</strain>
    </source>
</reference>
<accession>A0ABW8DB62</accession>
<gene>
    <name evidence="2" type="ORF">ACD661_15470</name>
</gene>
<evidence type="ECO:0000259" key="1">
    <source>
        <dbReference type="Pfam" id="PF02464"/>
    </source>
</evidence>
<dbReference type="SUPFAM" id="SSF142433">
    <property type="entry name" value="CinA-like"/>
    <property type="match status" value="1"/>
</dbReference>
<dbReference type="EMBL" id="JBGORX010000011">
    <property type="protein sequence ID" value="MFJ1269958.1"/>
    <property type="molecule type" value="Genomic_DNA"/>
</dbReference>
<dbReference type="Proteomes" id="UP001615550">
    <property type="component" value="Unassembled WGS sequence"/>
</dbReference>
<evidence type="ECO:0000313" key="2">
    <source>
        <dbReference type="EMBL" id="MFJ1269958.1"/>
    </source>
</evidence>
<feature type="domain" description="CinA C-terminal" evidence="1">
    <location>
        <begin position="7"/>
        <end position="157"/>
    </location>
</feature>
<dbReference type="Pfam" id="PF02464">
    <property type="entry name" value="CinA"/>
    <property type="match status" value="1"/>
</dbReference>